<keyword evidence="8" id="KW-1185">Reference proteome</keyword>
<evidence type="ECO:0000256" key="1">
    <source>
        <dbReference type="ARBA" id="ARBA00022801"/>
    </source>
</evidence>
<feature type="domain" description="PNPLA" evidence="5">
    <location>
        <begin position="25"/>
        <end position="185"/>
    </location>
</feature>
<evidence type="ECO:0000313" key="8">
    <source>
        <dbReference type="Proteomes" id="UP000253740"/>
    </source>
</evidence>
<dbReference type="EMBL" id="DF970162">
    <property type="protein sequence ID" value="GAP65530.1"/>
    <property type="molecule type" value="Genomic_DNA"/>
</dbReference>
<feature type="active site" description="Nucleophile" evidence="4">
    <location>
        <position position="58"/>
    </location>
</feature>
<evidence type="ECO:0000256" key="3">
    <source>
        <dbReference type="ARBA" id="ARBA00023098"/>
    </source>
</evidence>
<dbReference type="EMBL" id="DF952379">
    <property type="protein sequence ID" value="GAN44941.1"/>
    <property type="molecule type" value="Genomic_DNA"/>
</dbReference>
<dbReference type="PANTHER" id="PTHR14226">
    <property type="entry name" value="NEUROPATHY TARGET ESTERASE/SWISS CHEESE D.MELANOGASTER"/>
    <property type="match status" value="1"/>
</dbReference>
<dbReference type="AlphaFoldDB" id="A0A0K8QKR0"/>
<dbReference type="STRING" id="1475481.GCA_000953855_00833"/>
<dbReference type="Gene3D" id="3.40.1090.10">
    <property type="entry name" value="Cytosolic phospholipase A2 catalytic domain"/>
    <property type="match status" value="1"/>
</dbReference>
<comment type="caution">
    <text evidence="4">Lacks conserved residue(s) required for the propagation of feature annotation.</text>
</comment>
<dbReference type="GO" id="GO:0016042">
    <property type="term" value="P:lipid catabolic process"/>
    <property type="evidence" value="ECO:0007669"/>
    <property type="project" value="UniProtKB-UniRule"/>
</dbReference>
<accession>A0A0K8QKR0</accession>
<keyword evidence="3 4" id="KW-0443">Lipid metabolism</keyword>
<keyword evidence="6" id="KW-0645">Protease</keyword>
<organism evidence="7">
    <name type="scientific">Mizugakiibacter sediminis</name>
    <dbReference type="NCBI Taxonomy" id="1475481"/>
    <lineage>
        <taxon>Bacteria</taxon>
        <taxon>Pseudomonadati</taxon>
        <taxon>Pseudomonadota</taxon>
        <taxon>Gammaproteobacteria</taxon>
        <taxon>Lysobacterales</taxon>
        <taxon>Rhodanobacteraceae</taxon>
        <taxon>Mizugakiibacter</taxon>
    </lineage>
</organism>
<dbReference type="InterPro" id="IPR002641">
    <property type="entry name" value="PNPLA_dom"/>
</dbReference>
<dbReference type="GO" id="GO:0008233">
    <property type="term" value="F:peptidase activity"/>
    <property type="evidence" value="ECO:0007669"/>
    <property type="project" value="UniProtKB-KW"/>
</dbReference>
<evidence type="ECO:0000256" key="2">
    <source>
        <dbReference type="ARBA" id="ARBA00022963"/>
    </source>
</evidence>
<proteinExistence type="predicted"/>
<feature type="short sequence motif" description="GXSXG" evidence="4">
    <location>
        <begin position="56"/>
        <end position="60"/>
    </location>
</feature>
<feature type="active site" description="Proton acceptor" evidence="4">
    <location>
        <position position="172"/>
    </location>
</feature>
<evidence type="ECO:0000313" key="6">
    <source>
        <dbReference type="EMBL" id="GAN44941.1"/>
    </source>
</evidence>
<dbReference type="InterPro" id="IPR016035">
    <property type="entry name" value="Acyl_Trfase/lysoPLipase"/>
</dbReference>
<feature type="short sequence motif" description="DGA/G" evidence="4">
    <location>
        <begin position="172"/>
        <end position="174"/>
    </location>
</feature>
<evidence type="ECO:0000256" key="4">
    <source>
        <dbReference type="PROSITE-ProRule" id="PRU01161"/>
    </source>
</evidence>
<reference evidence="6" key="1">
    <citation type="submission" date="2015-03" db="EMBL/GenBank/DDBJ databases">
        <title>Draft genome sequence of Mizugakiibacter sediminis skMP5.</title>
        <authorList>
            <person name="Watanabe T."/>
            <person name="Kojima H."/>
            <person name="Fukui M."/>
        </authorList>
    </citation>
    <scope>NUCLEOTIDE SEQUENCE</scope>
    <source>
        <strain evidence="6">SkMP5</strain>
    </source>
</reference>
<keyword evidence="1 4" id="KW-0378">Hydrolase</keyword>
<gene>
    <name evidence="6" type="ORF">MBSD_1479</name>
    <name evidence="7" type="ORF">MBSD_n0820</name>
</gene>
<reference evidence="7" key="2">
    <citation type="submission" date="2015-08" db="EMBL/GenBank/DDBJ databases">
        <title>Complete DNA Sequence of Pseudomonas syringae pv. actinidiae, the Causal Agent of Kiwifruit Canker Disease.</title>
        <authorList>
            <person name="Rikkerink E.H.A."/>
            <person name="Fineran P.C."/>
        </authorList>
    </citation>
    <scope>NUCLEOTIDE SEQUENCE</scope>
    <source>
        <strain evidence="7">SkMP5</strain>
    </source>
</reference>
<evidence type="ECO:0000313" key="7">
    <source>
        <dbReference type="EMBL" id="GAP65530.1"/>
    </source>
</evidence>
<dbReference type="OrthoDB" id="5290098at2"/>
<dbReference type="GO" id="GO:0006508">
    <property type="term" value="P:proteolysis"/>
    <property type="evidence" value="ECO:0007669"/>
    <property type="project" value="UniProtKB-KW"/>
</dbReference>
<dbReference type="InterPro" id="IPR050301">
    <property type="entry name" value="NTE"/>
</dbReference>
<dbReference type="HOGENOM" id="CLU_047251_2_1_6"/>
<dbReference type="PROSITE" id="PS51635">
    <property type="entry name" value="PNPLA"/>
    <property type="match status" value="1"/>
</dbReference>
<dbReference type="SUPFAM" id="SSF52151">
    <property type="entry name" value="FabD/lysophospholipase-like"/>
    <property type="match status" value="1"/>
</dbReference>
<keyword evidence="2 4" id="KW-0442">Lipid degradation</keyword>
<dbReference type="PANTHER" id="PTHR14226:SF76">
    <property type="entry name" value="NTE FAMILY PROTEIN RSSA"/>
    <property type="match status" value="1"/>
</dbReference>
<protein>
    <submittedName>
        <fullName evidence="7">Patatin family phospholipase</fullName>
    </submittedName>
    <submittedName>
        <fullName evidence="6">Serine protease</fullName>
    </submittedName>
</protein>
<dbReference type="Pfam" id="PF01734">
    <property type="entry name" value="Patatin"/>
    <property type="match status" value="1"/>
</dbReference>
<evidence type="ECO:0000259" key="5">
    <source>
        <dbReference type="PROSITE" id="PS51635"/>
    </source>
</evidence>
<sequence length="321" mass="34365">MPDMNDSTDSAATAGASARRPTVALALGSGGAKGLAHIGVIEALEAAGFDIVAVAGSSMGALIGGTYAAGRLGVYRDWVSALQKMDVLRLVDWTLSGGGLIKGERIIAVLRELIGEIDIEALPIAFTAVATDIDRQREVWLTRGPLFDAIRASIAIPTIFRPHQLDGRRLVDGGLMNPVPLTPLLREPSDYIVAVSVNGPEEALAPQREASARGEHNGLRQKIAEFVERTIGSHAGSERETGWLEIMGRALDLVQDNLAQLKLAAHRPDLLIEIPRNACAVYEFYRAEQMIALGRERAERALAAWEPAAHTRPGTVPAKPV</sequence>
<dbReference type="Proteomes" id="UP000253740">
    <property type="component" value="Unassembled WGS sequence"/>
</dbReference>
<name>A0A0K8QKR0_9GAMM</name>